<name>A0A1V2DXK8_9GAMM</name>
<dbReference type="InterPro" id="IPR052022">
    <property type="entry name" value="26kDa_periplasmic_antigen"/>
</dbReference>
<evidence type="ECO:0000256" key="1">
    <source>
        <dbReference type="SAM" id="SignalP"/>
    </source>
</evidence>
<keyword evidence="3" id="KW-1185">Reference proteome</keyword>
<dbReference type="Gene3D" id="3.30.110.170">
    <property type="entry name" value="Protein of unknown function (DUF541), domain 1"/>
    <property type="match status" value="1"/>
</dbReference>
<evidence type="ECO:0000313" key="2">
    <source>
        <dbReference type="EMBL" id="ONF45116.1"/>
    </source>
</evidence>
<feature type="signal peptide" evidence="1">
    <location>
        <begin position="1"/>
        <end position="25"/>
    </location>
</feature>
<dbReference type="GO" id="GO:0006974">
    <property type="term" value="P:DNA damage response"/>
    <property type="evidence" value="ECO:0007669"/>
    <property type="project" value="TreeGrafter"/>
</dbReference>
<dbReference type="PANTHER" id="PTHR34387:SF2">
    <property type="entry name" value="SLR1258 PROTEIN"/>
    <property type="match status" value="1"/>
</dbReference>
<reference evidence="2 3" key="1">
    <citation type="submission" date="2016-12" db="EMBL/GenBank/DDBJ databases">
        <title>Marinobacter lutaoensis whole genome sequencing.</title>
        <authorList>
            <person name="Verma A."/>
            <person name="Krishnamurthi S."/>
        </authorList>
    </citation>
    <scope>NUCLEOTIDE SEQUENCE [LARGE SCALE GENOMIC DNA]</scope>
    <source>
        <strain evidence="2 3">T5054</strain>
    </source>
</reference>
<dbReference type="STRING" id="135739.BTO32_01175"/>
<dbReference type="EMBL" id="MSCW01000001">
    <property type="protein sequence ID" value="ONF45116.1"/>
    <property type="molecule type" value="Genomic_DNA"/>
</dbReference>
<dbReference type="OrthoDB" id="6360038at2"/>
<feature type="chain" id="PRO_5010739524" evidence="1">
    <location>
        <begin position="26"/>
        <end position="229"/>
    </location>
</feature>
<accession>A0A1V2DXK8</accession>
<keyword evidence="1" id="KW-0732">Signal</keyword>
<proteinExistence type="predicted"/>
<dbReference type="Gene3D" id="3.30.70.2970">
    <property type="entry name" value="Protein of unknown function (DUF541), domain 2"/>
    <property type="match status" value="1"/>
</dbReference>
<dbReference type="PANTHER" id="PTHR34387">
    <property type="entry name" value="SLR1258 PROTEIN"/>
    <property type="match status" value="1"/>
</dbReference>
<comment type="caution">
    <text evidence="2">The sequence shown here is derived from an EMBL/GenBank/DDBJ whole genome shotgun (WGS) entry which is preliminary data.</text>
</comment>
<dbReference type="AlphaFoldDB" id="A0A1V2DXK8"/>
<dbReference type="Proteomes" id="UP000189339">
    <property type="component" value="Unassembled WGS sequence"/>
</dbReference>
<evidence type="ECO:0000313" key="3">
    <source>
        <dbReference type="Proteomes" id="UP000189339"/>
    </source>
</evidence>
<gene>
    <name evidence="2" type="ORF">BTO32_01175</name>
</gene>
<organism evidence="2 3">
    <name type="scientific">Marinobacter lutaoensis</name>
    <dbReference type="NCBI Taxonomy" id="135739"/>
    <lineage>
        <taxon>Bacteria</taxon>
        <taxon>Pseudomonadati</taxon>
        <taxon>Pseudomonadota</taxon>
        <taxon>Gammaproteobacteria</taxon>
        <taxon>Pseudomonadales</taxon>
        <taxon>Marinobacteraceae</taxon>
        <taxon>Marinobacter</taxon>
    </lineage>
</organism>
<dbReference type="InterPro" id="IPR007497">
    <property type="entry name" value="SIMPL/DUF541"/>
</dbReference>
<protein>
    <submittedName>
        <fullName evidence="2">SIMPL domain-containing protein</fullName>
    </submittedName>
</protein>
<dbReference type="RefSeq" id="WP_076722611.1">
    <property type="nucleotide sequence ID" value="NZ_MSCW01000001.1"/>
</dbReference>
<dbReference type="Pfam" id="PF04402">
    <property type="entry name" value="SIMPL"/>
    <property type="match status" value="1"/>
</dbReference>
<sequence length="229" mass="24947">MTERKQHPLALAAALAGLISTPALAGELSLSGEGSVRYEPDSVRLQFTASAEHALAARASEQVQALMERWRSGIEPWRERLDGYSDARLNLYTRTLPATERNEPPRQQAVASQTVSFNLHDLSLLNPILAKAQALGFTYNLGPQNFYHSDQAQLERQALAQAIADARSRCEFVATELGQSCSDVVTMSINGGFRPVPMMMAEARSAKDVVAEVGVRDVTASVSVTFELD</sequence>